<dbReference type="PROSITE" id="PS00092">
    <property type="entry name" value="N6_MTASE"/>
    <property type="match status" value="1"/>
</dbReference>
<dbReference type="GO" id="GO:0003676">
    <property type="term" value="F:nucleic acid binding"/>
    <property type="evidence" value="ECO:0007669"/>
    <property type="project" value="InterPro"/>
</dbReference>
<dbReference type="NCBIfam" id="TIGR00095">
    <property type="entry name" value="16S rRNA (guanine(966)-N(2))-methyltransferase RsmD"/>
    <property type="match status" value="1"/>
</dbReference>
<evidence type="ECO:0000313" key="4">
    <source>
        <dbReference type="EMBL" id="TWI75414.1"/>
    </source>
</evidence>
<dbReference type="SUPFAM" id="SSF53335">
    <property type="entry name" value="S-adenosyl-L-methionine-dependent methyltransferases"/>
    <property type="match status" value="1"/>
</dbReference>
<dbReference type="InterPro" id="IPR002052">
    <property type="entry name" value="DNA_methylase_N6_adenine_CS"/>
</dbReference>
<dbReference type="InterPro" id="IPR004398">
    <property type="entry name" value="RNA_MeTrfase_RsmD"/>
</dbReference>
<dbReference type="InterPro" id="IPR029063">
    <property type="entry name" value="SAM-dependent_MTases_sf"/>
</dbReference>
<dbReference type="Proteomes" id="UP000318307">
    <property type="component" value="Unassembled WGS sequence"/>
</dbReference>
<dbReference type="AlphaFoldDB" id="A0A562S3M2"/>
<proteinExistence type="predicted"/>
<dbReference type="GO" id="GO:0008168">
    <property type="term" value="F:methyltransferase activity"/>
    <property type="evidence" value="ECO:0007669"/>
    <property type="project" value="UniProtKB-KW"/>
</dbReference>
<dbReference type="EMBL" id="VLLC01000004">
    <property type="protein sequence ID" value="TWI75414.1"/>
    <property type="molecule type" value="Genomic_DNA"/>
</dbReference>
<dbReference type="RefSeq" id="WP_144682677.1">
    <property type="nucleotide sequence ID" value="NZ_VLLC01000004.1"/>
</dbReference>
<reference evidence="4 5" key="1">
    <citation type="submission" date="2019-07" db="EMBL/GenBank/DDBJ databases">
        <title>Genome sequencing of 100 strains of the haloalkaliphilic chemolithoautotrophic sulfur-oxidizing bacterium Thioalkalivibrio.</title>
        <authorList>
            <person name="Muyzer G."/>
        </authorList>
    </citation>
    <scope>NUCLEOTIDE SEQUENCE [LARGE SCALE GENOMIC DNA]</scope>
    <source>
        <strain evidence="4 5">ASO4-4</strain>
    </source>
</reference>
<organism evidence="4 5">
    <name type="scientific">Desulfobotulus alkaliphilus</name>
    <dbReference type="NCBI Taxonomy" id="622671"/>
    <lineage>
        <taxon>Bacteria</taxon>
        <taxon>Pseudomonadati</taxon>
        <taxon>Thermodesulfobacteriota</taxon>
        <taxon>Desulfobacteria</taxon>
        <taxon>Desulfobacterales</taxon>
        <taxon>Desulfobacteraceae</taxon>
        <taxon>Desulfobotulus</taxon>
    </lineage>
</organism>
<dbReference type="Pfam" id="PF03602">
    <property type="entry name" value="Cons_hypoth95"/>
    <property type="match status" value="1"/>
</dbReference>
<dbReference type="PANTHER" id="PTHR43542">
    <property type="entry name" value="METHYLTRANSFERASE"/>
    <property type="match status" value="1"/>
</dbReference>
<evidence type="ECO:0000256" key="3">
    <source>
        <dbReference type="SAM" id="MobiDB-lite"/>
    </source>
</evidence>
<dbReference type="Gene3D" id="3.40.50.150">
    <property type="entry name" value="Vaccinia Virus protein VP39"/>
    <property type="match status" value="1"/>
</dbReference>
<dbReference type="GO" id="GO:0031167">
    <property type="term" value="P:rRNA methylation"/>
    <property type="evidence" value="ECO:0007669"/>
    <property type="project" value="InterPro"/>
</dbReference>
<name>A0A562S3M2_9BACT</name>
<evidence type="ECO:0000256" key="1">
    <source>
        <dbReference type="ARBA" id="ARBA00022603"/>
    </source>
</evidence>
<protein>
    <submittedName>
        <fullName evidence="4">16S rRNA (Guanine966-N2)-methyltransferase</fullName>
    </submittedName>
</protein>
<dbReference type="OrthoDB" id="9803017at2"/>
<gene>
    <name evidence="4" type="ORF">LZ24_00866</name>
</gene>
<keyword evidence="1 4" id="KW-0489">Methyltransferase</keyword>
<dbReference type="PIRSF" id="PIRSF004553">
    <property type="entry name" value="CHP00095"/>
    <property type="match status" value="1"/>
</dbReference>
<feature type="region of interest" description="Disordered" evidence="3">
    <location>
        <begin position="1"/>
        <end position="25"/>
    </location>
</feature>
<accession>A0A562S3M2</accession>
<keyword evidence="2 4" id="KW-0808">Transferase</keyword>
<dbReference type="PANTHER" id="PTHR43542:SF1">
    <property type="entry name" value="METHYLTRANSFERASE"/>
    <property type="match status" value="1"/>
</dbReference>
<evidence type="ECO:0000256" key="2">
    <source>
        <dbReference type="ARBA" id="ARBA00022679"/>
    </source>
</evidence>
<comment type="caution">
    <text evidence="4">The sequence shown here is derived from an EMBL/GenBank/DDBJ whole genome shotgun (WGS) entry which is preliminary data.</text>
</comment>
<evidence type="ECO:0000313" key="5">
    <source>
        <dbReference type="Proteomes" id="UP000318307"/>
    </source>
</evidence>
<dbReference type="CDD" id="cd02440">
    <property type="entry name" value="AdoMet_MTases"/>
    <property type="match status" value="1"/>
</dbReference>
<keyword evidence="5" id="KW-1185">Reference proteome</keyword>
<sequence length="190" mass="21167">MRIIAGSLKRRSIKAPSGTDTRPTSDRLRESLFSILGADRVQGARVLDLFAGTGALGMEALSRGALSAVFVEQHPQALKVLYQNIENLGLEDRSRIIKWNIRKDLRCLRNEEPFDLIFMDPPYGRGLTAIALGHLKKGGLLTPASCIICEHTAEDPLPPEEEGFVREDLRTYGKTLLARLSFQNSKEEKH</sequence>